<reference evidence="2 3" key="1">
    <citation type="submission" date="2020-08" db="EMBL/GenBank/DDBJ databases">
        <title>Sequencing the genomes of 1000 actinobacteria strains.</title>
        <authorList>
            <person name="Klenk H.-P."/>
        </authorList>
    </citation>
    <scope>NUCLEOTIDE SEQUENCE [LARGE SCALE GENOMIC DNA]</scope>
    <source>
        <strain evidence="2 3">DSM 44230</strain>
    </source>
</reference>
<proteinExistence type="predicted"/>
<evidence type="ECO:0000313" key="2">
    <source>
        <dbReference type="EMBL" id="MBB4680843.1"/>
    </source>
</evidence>
<dbReference type="InterPro" id="IPR029063">
    <property type="entry name" value="SAM-dependent_MTases_sf"/>
</dbReference>
<comment type="caution">
    <text evidence="2">The sequence shown here is derived from an EMBL/GenBank/DDBJ whole genome shotgun (WGS) entry which is preliminary data.</text>
</comment>
<name>A0A7W7FXN9_9PSEU</name>
<dbReference type="GO" id="GO:0032259">
    <property type="term" value="P:methylation"/>
    <property type="evidence" value="ECO:0007669"/>
    <property type="project" value="UniProtKB-KW"/>
</dbReference>
<sequence>MTRYTDSALGKDSPTEHGRLTSIQNAADAGTIGVIEALDPRPDWDCLDLGAGAGSIARWLTQRCPLGRVLANDIDIRHLTDLGAAAQEADLTDPAYAPGRFDLVHARYVLCHLPERDEIVRRAAGWLKPGGYLVVTDPYQLPAETSPFPVVRRIMAAYERVYAGHGADLHWARGLPALLAASGLGEIGYTGTLGRMGNLDQDRWRPLVAQVKPKMLADGLIEQSEMDEFERLLNSSTFIDIPQFTISVWGRAVTG</sequence>
<dbReference type="Proteomes" id="UP000533598">
    <property type="component" value="Unassembled WGS sequence"/>
</dbReference>
<dbReference type="PANTHER" id="PTHR43861:SF3">
    <property type="entry name" value="PUTATIVE (AFU_ORTHOLOGUE AFUA_2G14390)-RELATED"/>
    <property type="match status" value="1"/>
</dbReference>
<dbReference type="GO" id="GO:0008168">
    <property type="term" value="F:methyltransferase activity"/>
    <property type="evidence" value="ECO:0007669"/>
    <property type="project" value="UniProtKB-KW"/>
</dbReference>
<dbReference type="AlphaFoldDB" id="A0A7W7FXN9"/>
<evidence type="ECO:0000256" key="1">
    <source>
        <dbReference type="ARBA" id="ARBA00022679"/>
    </source>
</evidence>
<dbReference type="SUPFAM" id="SSF53335">
    <property type="entry name" value="S-adenosyl-L-methionine-dependent methyltransferases"/>
    <property type="match status" value="1"/>
</dbReference>
<keyword evidence="1 2" id="KW-0808">Transferase</keyword>
<protein>
    <submittedName>
        <fullName evidence="2">SAM-dependent methyltransferase</fullName>
    </submittedName>
</protein>
<accession>A0A7W7FXN9</accession>
<dbReference type="CDD" id="cd02440">
    <property type="entry name" value="AdoMet_MTases"/>
    <property type="match status" value="1"/>
</dbReference>
<dbReference type="PANTHER" id="PTHR43861">
    <property type="entry name" value="TRANS-ACONITATE 2-METHYLTRANSFERASE-RELATED"/>
    <property type="match status" value="1"/>
</dbReference>
<dbReference type="Gene3D" id="3.40.50.150">
    <property type="entry name" value="Vaccinia Virus protein VP39"/>
    <property type="match status" value="1"/>
</dbReference>
<evidence type="ECO:0000313" key="3">
    <source>
        <dbReference type="Proteomes" id="UP000533598"/>
    </source>
</evidence>
<organism evidence="2 3">
    <name type="scientific">Crossiella cryophila</name>
    <dbReference type="NCBI Taxonomy" id="43355"/>
    <lineage>
        <taxon>Bacteria</taxon>
        <taxon>Bacillati</taxon>
        <taxon>Actinomycetota</taxon>
        <taxon>Actinomycetes</taxon>
        <taxon>Pseudonocardiales</taxon>
        <taxon>Pseudonocardiaceae</taxon>
        <taxon>Crossiella</taxon>
    </lineage>
</organism>
<dbReference type="EMBL" id="JACHMH010000001">
    <property type="protein sequence ID" value="MBB4680843.1"/>
    <property type="molecule type" value="Genomic_DNA"/>
</dbReference>
<keyword evidence="3" id="KW-1185">Reference proteome</keyword>
<keyword evidence="2" id="KW-0489">Methyltransferase</keyword>
<dbReference type="Pfam" id="PF13489">
    <property type="entry name" value="Methyltransf_23"/>
    <property type="match status" value="1"/>
</dbReference>
<gene>
    <name evidence="2" type="ORF">HNR67_006961</name>
</gene>
<dbReference type="RefSeq" id="WP_185006935.1">
    <property type="nucleotide sequence ID" value="NZ_BAAAUI010000057.1"/>
</dbReference>